<dbReference type="OrthoDB" id="6022531at2759"/>
<evidence type="ECO:0000256" key="10">
    <source>
        <dbReference type="ARBA" id="ARBA00023136"/>
    </source>
</evidence>
<dbReference type="Gene3D" id="3.80.10.10">
    <property type="entry name" value="Ribonuclease Inhibitor"/>
    <property type="match status" value="2"/>
</dbReference>
<evidence type="ECO:0000313" key="13">
    <source>
        <dbReference type="EMBL" id="CRK94408.1"/>
    </source>
</evidence>
<dbReference type="PROSITE" id="PS51450">
    <property type="entry name" value="LRR"/>
    <property type="match status" value="2"/>
</dbReference>
<keyword evidence="8" id="KW-1133">Transmembrane helix</keyword>
<evidence type="ECO:0000313" key="14">
    <source>
        <dbReference type="Proteomes" id="UP000183832"/>
    </source>
</evidence>
<protein>
    <submittedName>
        <fullName evidence="13">CLUMA_CG007915, isoform A</fullName>
    </submittedName>
</protein>
<evidence type="ECO:0000256" key="7">
    <source>
        <dbReference type="ARBA" id="ARBA00022737"/>
    </source>
</evidence>
<evidence type="ECO:0000256" key="8">
    <source>
        <dbReference type="ARBA" id="ARBA00022989"/>
    </source>
</evidence>
<evidence type="ECO:0000256" key="1">
    <source>
        <dbReference type="ARBA" id="ARBA00004162"/>
    </source>
</evidence>
<keyword evidence="2" id="KW-0813">Transport</keyword>
<keyword evidence="4" id="KW-0433">Leucine-rich repeat</keyword>
<comment type="subcellular location">
    <subcellularLocation>
        <location evidence="1">Cell membrane</location>
        <topology evidence="1">Single-pass membrane protein</topology>
    </subcellularLocation>
</comment>
<dbReference type="AlphaFoldDB" id="A0A1J1I262"/>
<dbReference type="InterPro" id="IPR032675">
    <property type="entry name" value="LRR_dom_sf"/>
</dbReference>
<dbReference type="PANTHER" id="PTHR46473">
    <property type="entry name" value="GH08155P"/>
    <property type="match status" value="1"/>
</dbReference>
<reference evidence="13 14" key="1">
    <citation type="submission" date="2015-04" db="EMBL/GenBank/DDBJ databases">
        <authorList>
            <person name="Syromyatnikov M.Y."/>
            <person name="Popov V.N."/>
        </authorList>
    </citation>
    <scope>NUCLEOTIDE SEQUENCE [LARGE SCALE GENOMIC DNA]</scope>
</reference>
<sequence>MSIKFGFCDCRNPNLHIHIKFSVISETSSNEEQVEIDVISDCYRKIISLISLMLIVSGAISVNGNETITCGKVEKDRWSREFTCYIDEAIHEKERTFSGRIDLQTKSLYINKNKNVQYLPDNTSAVFPNLKRYDAEECSILEVHYFNFIGLSNLEKLDLSGNLIETLEDDVFKDLTSLGTLELSNNKIENINERSFNGLKRLKFLYLAGNKLNKLNNDTFGQLSSLTHLRLMRNSIKQIEQNSFNGLANLTLLDLTHNQLQILNHDIFVPLSSVQYLLLENNTINQIDKNAFNGLDKLNVLVLNHNQLPELTHDMFGLLSSSLHFKLLELFKNNSLQRIMKSERLRKMLLLALTT</sequence>
<evidence type="ECO:0000256" key="5">
    <source>
        <dbReference type="ARBA" id="ARBA00022692"/>
    </source>
</evidence>
<dbReference type="InterPro" id="IPR003591">
    <property type="entry name" value="Leu-rich_rpt_typical-subtyp"/>
</dbReference>
<dbReference type="PANTHER" id="PTHR46473:SF10">
    <property type="entry name" value="LD45603P-RELATED"/>
    <property type="match status" value="1"/>
</dbReference>
<dbReference type="SMART" id="SM00369">
    <property type="entry name" value="LRR_TYP"/>
    <property type="match status" value="7"/>
</dbReference>
<evidence type="ECO:0000256" key="2">
    <source>
        <dbReference type="ARBA" id="ARBA00022448"/>
    </source>
</evidence>
<dbReference type="GO" id="GO:0034220">
    <property type="term" value="P:monoatomic ion transmembrane transport"/>
    <property type="evidence" value="ECO:0007669"/>
    <property type="project" value="UniProtKB-KW"/>
</dbReference>
<keyword evidence="11" id="KW-1015">Disulfide bond</keyword>
<dbReference type="SMART" id="SM00365">
    <property type="entry name" value="LRR_SD22"/>
    <property type="match status" value="5"/>
</dbReference>
<accession>A0A1J1I262</accession>
<keyword evidence="14" id="KW-1185">Reference proteome</keyword>
<keyword evidence="5" id="KW-0812">Transmembrane</keyword>
<dbReference type="SUPFAM" id="SSF52058">
    <property type="entry name" value="L domain-like"/>
    <property type="match status" value="1"/>
</dbReference>
<evidence type="ECO:0000256" key="12">
    <source>
        <dbReference type="ARBA" id="ARBA00023303"/>
    </source>
</evidence>
<dbReference type="Proteomes" id="UP000183832">
    <property type="component" value="Unassembled WGS sequence"/>
</dbReference>
<keyword evidence="6" id="KW-0732">Signal</keyword>
<keyword evidence="10" id="KW-0472">Membrane</keyword>
<dbReference type="InterPro" id="IPR001611">
    <property type="entry name" value="Leu-rich_rpt"/>
</dbReference>
<gene>
    <name evidence="13" type="ORF">CLUMA_CG007915</name>
</gene>
<keyword evidence="12" id="KW-0407">Ion channel</keyword>
<dbReference type="EMBL" id="CVRI01000038">
    <property type="protein sequence ID" value="CRK94408.1"/>
    <property type="molecule type" value="Genomic_DNA"/>
</dbReference>
<evidence type="ECO:0000256" key="4">
    <source>
        <dbReference type="ARBA" id="ARBA00022614"/>
    </source>
</evidence>
<dbReference type="GO" id="GO:0005886">
    <property type="term" value="C:plasma membrane"/>
    <property type="evidence" value="ECO:0007669"/>
    <property type="project" value="UniProtKB-SubCell"/>
</dbReference>
<evidence type="ECO:0000256" key="6">
    <source>
        <dbReference type="ARBA" id="ARBA00022729"/>
    </source>
</evidence>
<dbReference type="InterPro" id="IPR051432">
    <property type="entry name" value="KCNMA1_auxiliary"/>
</dbReference>
<dbReference type="STRING" id="568069.A0A1J1I262"/>
<dbReference type="PRINTS" id="PR00019">
    <property type="entry name" value="LEURICHRPT"/>
</dbReference>
<proteinExistence type="predicted"/>
<keyword evidence="9" id="KW-0406">Ion transport</keyword>
<dbReference type="Pfam" id="PF13855">
    <property type="entry name" value="LRR_8"/>
    <property type="match status" value="2"/>
</dbReference>
<keyword evidence="7" id="KW-0677">Repeat</keyword>
<evidence type="ECO:0000256" key="9">
    <source>
        <dbReference type="ARBA" id="ARBA00023065"/>
    </source>
</evidence>
<keyword evidence="3" id="KW-1003">Cell membrane</keyword>
<evidence type="ECO:0000256" key="11">
    <source>
        <dbReference type="ARBA" id="ARBA00023157"/>
    </source>
</evidence>
<name>A0A1J1I262_9DIPT</name>
<organism evidence="13 14">
    <name type="scientific">Clunio marinus</name>
    <dbReference type="NCBI Taxonomy" id="568069"/>
    <lineage>
        <taxon>Eukaryota</taxon>
        <taxon>Metazoa</taxon>
        <taxon>Ecdysozoa</taxon>
        <taxon>Arthropoda</taxon>
        <taxon>Hexapoda</taxon>
        <taxon>Insecta</taxon>
        <taxon>Pterygota</taxon>
        <taxon>Neoptera</taxon>
        <taxon>Endopterygota</taxon>
        <taxon>Diptera</taxon>
        <taxon>Nematocera</taxon>
        <taxon>Chironomoidea</taxon>
        <taxon>Chironomidae</taxon>
        <taxon>Clunio</taxon>
    </lineage>
</organism>
<evidence type="ECO:0000256" key="3">
    <source>
        <dbReference type="ARBA" id="ARBA00022475"/>
    </source>
</evidence>